<name>A0A0G4NCP7_VERLO</name>
<dbReference type="EMBL" id="CVQI01033842">
    <property type="protein sequence ID" value="CRK44134.1"/>
    <property type="molecule type" value="Genomic_DNA"/>
</dbReference>
<dbReference type="Proteomes" id="UP000045706">
    <property type="component" value="Unassembled WGS sequence"/>
</dbReference>
<proteinExistence type="predicted"/>
<accession>A0A0G4NCP7</accession>
<feature type="non-terminal residue" evidence="1">
    <location>
        <position position="1"/>
    </location>
</feature>
<gene>
    <name evidence="1" type="ORF">BN1723_019382</name>
</gene>
<evidence type="ECO:0000313" key="2">
    <source>
        <dbReference type="Proteomes" id="UP000045706"/>
    </source>
</evidence>
<organism evidence="1 2">
    <name type="scientific">Verticillium longisporum</name>
    <name type="common">Verticillium dahliae var. longisporum</name>
    <dbReference type="NCBI Taxonomy" id="100787"/>
    <lineage>
        <taxon>Eukaryota</taxon>
        <taxon>Fungi</taxon>
        <taxon>Dikarya</taxon>
        <taxon>Ascomycota</taxon>
        <taxon>Pezizomycotina</taxon>
        <taxon>Sordariomycetes</taxon>
        <taxon>Hypocreomycetidae</taxon>
        <taxon>Glomerellales</taxon>
        <taxon>Plectosphaerellaceae</taxon>
        <taxon>Verticillium</taxon>
    </lineage>
</organism>
<evidence type="ECO:0000313" key="1">
    <source>
        <dbReference type="EMBL" id="CRK44134.1"/>
    </source>
</evidence>
<sequence length="9" mass="1020">CREACDPAR</sequence>
<reference evidence="2" key="1">
    <citation type="submission" date="2015-05" db="EMBL/GenBank/DDBJ databases">
        <authorList>
            <person name="Fogelqvist Johan"/>
        </authorList>
    </citation>
    <scope>NUCLEOTIDE SEQUENCE [LARGE SCALE GENOMIC DNA]</scope>
</reference>
<protein>
    <submittedName>
        <fullName evidence="1">Uncharacterized protein</fullName>
    </submittedName>
</protein>